<keyword evidence="2" id="KW-0812">Transmembrane</keyword>
<feature type="transmembrane region" description="Helical" evidence="2">
    <location>
        <begin position="122"/>
        <end position="141"/>
    </location>
</feature>
<keyword evidence="2" id="KW-1133">Transmembrane helix</keyword>
<sequence length="142" mass="16076">MTSSANAQAQAPAPGALSPDELNRRRAQTKLPGEDMTIAETLRVMDVAREMRQQRESAEEMFRHDEVRVRLREKLMRTAAMSGDRVTEAEIDAAIDQYLANLHTYEAPQPGMKKFIAYCWIWRYRLAAVATAVAATGAWFFL</sequence>
<evidence type="ECO:0000256" key="1">
    <source>
        <dbReference type="SAM" id="MobiDB-lite"/>
    </source>
</evidence>
<reference evidence="3 4" key="1">
    <citation type="journal article" date="2020" name="Antonie Van Leeuwenhoek">
        <title>Rhodopirellula heiligendammensis sp. nov., Rhodopirellula pilleata sp. nov., and Rhodopirellula solitaria sp. nov. isolated from natural or artificial marine surfaces in Northern Germany and California, USA, and emended description of the genus Rhodopirellula.</title>
        <authorList>
            <person name="Kallscheuer N."/>
            <person name="Wiegand S."/>
            <person name="Jogler M."/>
            <person name="Boedeker C."/>
            <person name="Peeters S.H."/>
            <person name="Rast P."/>
            <person name="Heuer A."/>
            <person name="Jetten M.S.M."/>
            <person name="Rohde M."/>
            <person name="Jogler C."/>
        </authorList>
    </citation>
    <scope>NUCLEOTIDE SEQUENCE [LARGE SCALE GENOMIC DNA]</scope>
    <source>
        <strain evidence="3 4">Poly21</strain>
    </source>
</reference>
<accession>A0A5C6C780</accession>
<protein>
    <submittedName>
        <fullName evidence="3">Uncharacterized protein</fullName>
    </submittedName>
</protein>
<evidence type="ECO:0000313" key="3">
    <source>
        <dbReference type="EMBL" id="TWU19955.1"/>
    </source>
</evidence>
<dbReference type="OrthoDB" id="288939at2"/>
<name>A0A5C6C780_9BACT</name>
<feature type="compositionally biased region" description="Low complexity" evidence="1">
    <location>
        <begin position="1"/>
        <end position="19"/>
    </location>
</feature>
<dbReference type="Proteomes" id="UP000319908">
    <property type="component" value="Unassembled WGS sequence"/>
</dbReference>
<proteinExistence type="predicted"/>
<dbReference type="EMBL" id="SJPU01000001">
    <property type="protein sequence ID" value="TWU19955.1"/>
    <property type="molecule type" value="Genomic_DNA"/>
</dbReference>
<evidence type="ECO:0000313" key="4">
    <source>
        <dbReference type="Proteomes" id="UP000319908"/>
    </source>
</evidence>
<evidence type="ECO:0000256" key="2">
    <source>
        <dbReference type="SAM" id="Phobius"/>
    </source>
</evidence>
<dbReference type="InterPro" id="IPR045964">
    <property type="entry name" value="DUF6384"/>
</dbReference>
<dbReference type="Pfam" id="PF19911">
    <property type="entry name" value="DUF6384"/>
    <property type="match status" value="1"/>
</dbReference>
<dbReference type="AlphaFoldDB" id="A0A5C6C780"/>
<dbReference type="RefSeq" id="WP_146406653.1">
    <property type="nucleotide sequence ID" value="NZ_SJPU01000001.1"/>
</dbReference>
<comment type="caution">
    <text evidence="3">The sequence shown here is derived from an EMBL/GenBank/DDBJ whole genome shotgun (WGS) entry which is preliminary data.</text>
</comment>
<organism evidence="3 4">
    <name type="scientific">Allorhodopirellula heiligendammensis</name>
    <dbReference type="NCBI Taxonomy" id="2714739"/>
    <lineage>
        <taxon>Bacteria</taxon>
        <taxon>Pseudomonadati</taxon>
        <taxon>Planctomycetota</taxon>
        <taxon>Planctomycetia</taxon>
        <taxon>Pirellulales</taxon>
        <taxon>Pirellulaceae</taxon>
        <taxon>Allorhodopirellula</taxon>
    </lineage>
</organism>
<keyword evidence="4" id="KW-1185">Reference proteome</keyword>
<gene>
    <name evidence="3" type="ORF">Poly21_21340</name>
</gene>
<keyword evidence="2" id="KW-0472">Membrane</keyword>
<feature type="region of interest" description="Disordered" evidence="1">
    <location>
        <begin position="1"/>
        <end position="33"/>
    </location>
</feature>